<dbReference type="GO" id="GO:0043190">
    <property type="term" value="C:ATP-binding cassette (ABC) transporter complex"/>
    <property type="evidence" value="ECO:0007669"/>
    <property type="project" value="InterPro"/>
</dbReference>
<dbReference type="AlphaFoldDB" id="A0A2U2MUD8"/>
<feature type="transmembrane region" description="Helical" evidence="7">
    <location>
        <begin position="75"/>
        <end position="98"/>
    </location>
</feature>
<evidence type="ECO:0000256" key="6">
    <source>
        <dbReference type="ARBA" id="ARBA00023136"/>
    </source>
</evidence>
<evidence type="ECO:0000256" key="1">
    <source>
        <dbReference type="ARBA" id="ARBA00004651"/>
    </source>
</evidence>
<feature type="domain" description="ABC transmembrane type-1" evidence="9">
    <location>
        <begin position="75"/>
        <end position="263"/>
    </location>
</feature>
<comment type="similarity">
    <text evidence="7">Belongs to the binding-protein-dependent transport system permease family.</text>
</comment>
<dbReference type="Gene3D" id="1.10.3720.10">
    <property type="entry name" value="MetI-like"/>
    <property type="match status" value="1"/>
</dbReference>
<keyword evidence="2 7" id="KW-0813">Transport</keyword>
<dbReference type="Pfam" id="PF00528">
    <property type="entry name" value="BPD_transp_1"/>
    <property type="match status" value="1"/>
</dbReference>
<dbReference type="InterPro" id="IPR043429">
    <property type="entry name" value="ArtM/GltK/GlnP/TcyL/YhdX-like"/>
</dbReference>
<gene>
    <name evidence="10" type="ORF">DF200_02270</name>
</gene>
<dbReference type="EMBL" id="QFFN01000003">
    <property type="protein sequence ID" value="PWG60445.1"/>
    <property type="molecule type" value="Genomic_DNA"/>
</dbReference>
<dbReference type="InterPro" id="IPR000515">
    <property type="entry name" value="MetI-like"/>
</dbReference>
<evidence type="ECO:0000313" key="11">
    <source>
        <dbReference type="Proteomes" id="UP000245753"/>
    </source>
</evidence>
<dbReference type="Proteomes" id="UP000245753">
    <property type="component" value="Unassembled WGS sequence"/>
</dbReference>
<dbReference type="InterPro" id="IPR035906">
    <property type="entry name" value="MetI-like_sf"/>
</dbReference>
<feature type="compositionally biased region" description="Basic and acidic residues" evidence="8">
    <location>
        <begin position="332"/>
        <end position="378"/>
    </location>
</feature>
<comment type="caution">
    <text evidence="10">The sequence shown here is derived from an EMBL/GenBank/DDBJ whole genome shotgun (WGS) entry which is preliminary data.</text>
</comment>
<evidence type="ECO:0000313" key="10">
    <source>
        <dbReference type="EMBL" id="PWG60445.1"/>
    </source>
</evidence>
<keyword evidence="3" id="KW-1003">Cell membrane</keyword>
<dbReference type="RefSeq" id="WP_109136674.1">
    <property type="nucleotide sequence ID" value="NZ_QFFN01000003.1"/>
</dbReference>
<accession>A0A2U2MUD8</accession>
<dbReference type="OrthoDB" id="4543034at2"/>
<name>A0A2U2MUD8_9BIFI</name>
<evidence type="ECO:0000259" key="9">
    <source>
        <dbReference type="PROSITE" id="PS50928"/>
    </source>
</evidence>
<dbReference type="InterPro" id="IPR010065">
    <property type="entry name" value="AA_ABC_transptr_permease_3TM"/>
</dbReference>
<keyword evidence="5 7" id="KW-1133">Transmembrane helix</keyword>
<sequence length="403" mass="44417">MNNTSSSVLFDQPGPRGRRRIAVINWAAAICFLAVLALILMRLHNPPDGENQLDWQLWRPALEKEAWTDFYLPGLWMTVKASVLAVVGSVAFGLLFGFGRLLPNVVVRGASAVVVEFCRAVPVLLLMIFFWRWFAFAGMQEPSYWAVVLALVLYNGSVVAELVRSGVGNLPGGQREAALALGLTRTESLMQIEVPQAINAMLPAAVTQLVVVLKDTALGSIIMYTDLLQESRRLGSMYFNILQALVVAGIVYFFACWLLSRLAEWLPEHMQQRTAAPVDTEPVAPIAVMDPSNVNQIAVAKEVEELPLGGTPRKYHAHHRGTNASIHNWRRTRYEQGYDETHPDNRDVKADGEHEGSPATKTEARHESRKSFSGDHHRFGAASFKRGDGIGGGRDGIGGKPKI</sequence>
<dbReference type="PROSITE" id="PS50928">
    <property type="entry name" value="ABC_TM1"/>
    <property type="match status" value="1"/>
</dbReference>
<evidence type="ECO:0000256" key="7">
    <source>
        <dbReference type="RuleBase" id="RU363032"/>
    </source>
</evidence>
<evidence type="ECO:0000256" key="8">
    <source>
        <dbReference type="SAM" id="MobiDB-lite"/>
    </source>
</evidence>
<evidence type="ECO:0000256" key="3">
    <source>
        <dbReference type="ARBA" id="ARBA00022475"/>
    </source>
</evidence>
<feature type="region of interest" description="Disordered" evidence="8">
    <location>
        <begin position="310"/>
        <end position="403"/>
    </location>
</feature>
<evidence type="ECO:0000256" key="4">
    <source>
        <dbReference type="ARBA" id="ARBA00022692"/>
    </source>
</evidence>
<dbReference type="GO" id="GO:0022857">
    <property type="term" value="F:transmembrane transporter activity"/>
    <property type="evidence" value="ECO:0007669"/>
    <property type="project" value="InterPro"/>
</dbReference>
<comment type="subcellular location">
    <subcellularLocation>
        <location evidence="1 7">Cell membrane</location>
        <topology evidence="1 7">Multi-pass membrane protein</topology>
    </subcellularLocation>
</comment>
<dbReference type="CDD" id="cd06261">
    <property type="entry name" value="TM_PBP2"/>
    <property type="match status" value="1"/>
</dbReference>
<dbReference type="NCBIfam" id="TIGR01726">
    <property type="entry name" value="HEQRo_perm_3TM"/>
    <property type="match status" value="1"/>
</dbReference>
<keyword evidence="4 7" id="KW-0812">Transmembrane</keyword>
<dbReference type="GO" id="GO:0006865">
    <property type="term" value="P:amino acid transport"/>
    <property type="evidence" value="ECO:0007669"/>
    <property type="project" value="TreeGrafter"/>
</dbReference>
<dbReference type="PANTHER" id="PTHR30614">
    <property type="entry name" value="MEMBRANE COMPONENT OF AMINO ACID ABC TRANSPORTER"/>
    <property type="match status" value="1"/>
</dbReference>
<keyword evidence="11" id="KW-1185">Reference proteome</keyword>
<organism evidence="10 11">
    <name type="scientific">Bifidobacterium catulorum</name>
    <dbReference type="NCBI Taxonomy" id="1630173"/>
    <lineage>
        <taxon>Bacteria</taxon>
        <taxon>Bacillati</taxon>
        <taxon>Actinomycetota</taxon>
        <taxon>Actinomycetes</taxon>
        <taxon>Bifidobacteriales</taxon>
        <taxon>Bifidobacteriaceae</taxon>
        <taxon>Bifidobacterium</taxon>
    </lineage>
</organism>
<feature type="transmembrane region" description="Helical" evidence="7">
    <location>
        <begin position="110"/>
        <end position="131"/>
    </location>
</feature>
<feature type="transmembrane region" description="Helical" evidence="7">
    <location>
        <begin position="143"/>
        <end position="163"/>
    </location>
</feature>
<feature type="transmembrane region" description="Helical" evidence="7">
    <location>
        <begin position="237"/>
        <end position="260"/>
    </location>
</feature>
<keyword evidence="6 7" id="KW-0472">Membrane</keyword>
<dbReference type="PANTHER" id="PTHR30614:SF21">
    <property type="entry name" value="AMINO ACID ABC TRANSPORTER PERMEASE"/>
    <property type="match status" value="1"/>
</dbReference>
<feature type="compositionally biased region" description="Gly residues" evidence="8">
    <location>
        <begin position="389"/>
        <end position="403"/>
    </location>
</feature>
<feature type="transmembrane region" description="Helical" evidence="7">
    <location>
        <begin position="21"/>
        <end position="41"/>
    </location>
</feature>
<protein>
    <submittedName>
        <fullName evidence="10">Amino acid ABC transporter permease</fullName>
    </submittedName>
</protein>
<evidence type="ECO:0000256" key="5">
    <source>
        <dbReference type="ARBA" id="ARBA00022989"/>
    </source>
</evidence>
<proteinExistence type="inferred from homology"/>
<reference evidence="10 11" key="1">
    <citation type="journal article" date="2018" name="Int. J. Syst. Evol. Microbiol.">
        <title>Bifidobacterium catulorum sp. nov., a novel taxon from the faeces of the baby common marmoset (Callithrix jacchus).</title>
        <authorList>
            <person name="Modesto M."/>
            <person name="Michelini S."/>
            <person name="Oki K."/>
            <person name="Biavati B."/>
            <person name="Watanabe K."/>
            <person name="Mattarelli P."/>
        </authorList>
    </citation>
    <scope>NUCLEOTIDE SEQUENCE [LARGE SCALE GENOMIC DNA]</scope>
    <source>
        <strain evidence="10 11">MRM 8.19</strain>
    </source>
</reference>
<evidence type="ECO:0000256" key="2">
    <source>
        <dbReference type="ARBA" id="ARBA00022448"/>
    </source>
</evidence>
<dbReference type="SUPFAM" id="SSF161098">
    <property type="entry name" value="MetI-like"/>
    <property type="match status" value="1"/>
</dbReference>